<gene>
    <name evidence="12 13 14" type="primary">LOC109703540</name>
</gene>
<reference evidence="11" key="1">
    <citation type="journal article" date="2015" name="Nat. Genet.">
        <title>The pineapple genome and the evolution of CAM photosynthesis.</title>
        <authorList>
            <person name="Ming R."/>
            <person name="VanBuren R."/>
            <person name="Wai C.M."/>
            <person name="Tang H."/>
            <person name="Schatz M.C."/>
            <person name="Bowers J.E."/>
            <person name="Lyons E."/>
            <person name="Wang M.L."/>
            <person name="Chen J."/>
            <person name="Biggers E."/>
            <person name="Zhang J."/>
            <person name="Huang L."/>
            <person name="Zhang L."/>
            <person name="Miao W."/>
            <person name="Zhang J."/>
            <person name="Ye Z."/>
            <person name="Miao C."/>
            <person name="Lin Z."/>
            <person name="Wang H."/>
            <person name="Zhou H."/>
            <person name="Yim W.C."/>
            <person name="Priest H.D."/>
            <person name="Zheng C."/>
            <person name="Woodhouse M."/>
            <person name="Edger P.P."/>
            <person name="Guyot R."/>
            <person name="Guo H.B."/>
            <person name="Guo H."/>
            <person name="Zheng G."/>
            <person name="Singh R."/>
            <person name="Sharma A."/>
            <person name="Min X."/>
            <person name="Zheng Y."/>
            <person name="Lee H."/>
            <person name="Gurtowski J."/>
            <person name="Sedlazeck F.J."/>
            <person name="Harkess A."/>
            <person name="McKain M.R."/>
            <person name="Liao Z."/>
            <person name="Fang J."/>
            <person name="Liu J."/>
            <person name="Zhang X."/>
            <person name="Zhang Q."/>
            <person name="Hu W."/>
            <person name="Qin Y."/>
            <person name="Wang K."/>
            <person name="Chen L.Y."/>
            <person name="Shirley N."/>
            <person name="Lin Y.R."/>
            <person name="Liu L.Y."/>
            <person name="Hernandez A.G."/>
            <person name="Wright C.L."/>
            <person name="Bulone V."/>
            <person name="Tuskan G.A."/>
            <person name="Heath K."/>
            <person name="Zee F."/>
            <person name="Moore P.H."/>
            <person name="Sunkar R."/>
            <person name="Leebens-Mack J.H."/>
            <person name="Mockler T."/>
            <person name="Bennetzen J.L."/>
            <person name="Freeling M."/>
            <person name="Sankoff D."/>
            <person name="Paterson A.H."/>
            <person name="Zhu X."/>
            <person name="Yang X."/>
            <person name="Smith J.A."/>
            <person name="Cushman J.C."/>
            <person name="Paull R.E."/>
            <person name="Yu Q."/>
        </authorList>
    </citation>
    <scope>NUCLEOTIDE SEQUENCE [LARGE SCALE GENOMIC DNA]</scope>
    <source>
        <strain evidence="11">cv. F153</strain>
    </source>
</reference>
<feature type="domain" description="C2H2-type" evidence="10">
    <location>
        <begin position="106"/>
        <end position="135"/>
    </location>
</feature>
<dbReference type="GO" id="GO:0005730">
    <property type="term" value="C:nucleolus"/>
    <property type="evidence" value="ECO:0007669"/>
    <property type="project" value="TreeGrafter"/>
</dbReference>
<keyword evidence="4 9" id="KW-0863">Zinc-finger</keyword>
<dbReference type="GO" id="GO:0006357">
    <property type="term" value="P:regulation of transcription by RNA polymerase II"/>
    <property type="evidence" value="ECO:0007669"/>
    <property type="project" value="TreeGrafter"/>
</dbReference>
<evidence type="ECO:0000259" key="10">
    <source>
        <dbReference type="PROSITE" id="PS50157"/>
    </source>
</evidence>
<evidence type="ECO:0000256" key="2">
    <source>
        <dbReference type="ARBA" id="ARBA00022723"/>
    </source>
</evidence>
<dbReference type="Gene3D" id="3.30.160.60">
    <property type="entry name" value="Classic Zinc Finger"/>
    <property type="match status" value="5"/>
</dbReference>
<evidence type="ECO:0000256" key="4">
    <source>
        <dbReference type="ARBA" id="ARBA00022771"/>
    </source>
</evidence>
<evidence type="ECO:0000256" key="3">
    <source>
        <dbReference type="ARBA" id="ARBA00022737"/>
    </source>
</evidence>
<evidence type="ECO:0000256" key="9">
    <source>
        <dbReference type="PROSITE-ProRule" id="PRU00042"/>
    </source>
</evidence>
<dbReference type="SMART" id="SM00355">
    <property type="entry name" value="ZnF_C2H2"/>
    <property type="match status" value="9"/>
</dbReference>
<keyword evidence="5" id="KW-0862">Zinc</keyword>
<keyword evidence="2" id="KW-0479">Metal-binding</keyword>
<comment type="subcellular location">
    <subcellularLocation>
        <location evidence="1">Nucleus</location>
    </subcellularLocation>
</comment>
<evidence type="ECO:0000313" key="13">
    <source>
        <dbReference type="RefSeq" id="XP_020079777.1"/>
    </source>
</evidence>
<feature type="domain" description="C2H2-type" evidence="10">
    <location>
        <begin position="78"/>
        <end position="105"/>
    </location>
</feature>
<evidence type="ECO:0000256" key="8">
    <source>
        <dbReference type="ARBA" id="ARBA00023242"/>
    </source>
</evidence>
<feature type="domain" description="C2H2-type" evidence="10">
    <location>
        <begin position="284"/>
        <end position="314"/>
    </location>
</feature>
<evidence type="ECO:0000313" key="11">
    <source>
        <dbReference type="Proteomes" id="UP000515123"/>
    </source>
</evidence>
<keyword evidence="11" id="KW-1185">Reference proteome</keyword>
<dbReference type="FunFam" id="3.30.160.60:FF:000100">
    <property type="entry name" value="Zinc finger 45-like"/>
    <property type="match status" value="2"/>
</dbReference>
<evidence type="ECO:0000313" key="12">
    <source>
        <dbReference type="RefSeq" id="XP_020079776.1"/>
    </source>
</evidence>
<dbReference type="InterPro" id="IPR013087">
    <property type="entry name" value="Znf_C2H2_type"/>
</dbReference>
<organism evidence="13">
    <name type="scientific">Ananas comosus</name>
    <name type="common">Pineapple</name>
    <name type="synonym">Ananas ananas</name>
    <dbReference type="NCBI Taxonomy" id="4615"/>
    <lineage>
        <taxon>Eukaryota</taxon>
        <taxon>Viridiplantae</taxon>
        <taxon>Streptophyta</taxon>
        <taxon>Embryophyta</taxon>
        <taxon>Tracheophyta</taxon>
        <taxon>Spermatophyta</taxon>
        <taxon>Magnoliopsida</taxon>
        <taxon>Liliopsida</taxon>
        <taxon>Poales</taxon>
        <taxon>Bromeliaceae</taxon>
        <taxon>Bromelioideae</taxon>
        <taxon>Ananas</taxon>
    </lineage>
</organism>
<dbReference type="SUPFAM" id="SSF57667">
    <property type="entry name" value="beta-beta-alpha zinc fingers"/>
    <property type="match status" value="3"/>
</dbReference>
<proteinExistence type="predicted"/>
<keyword evidence="6" id="KW-0805">Transcription regulation</keyword>
<accession>A0A6P5E9U8</accession>
<reference evidence="12 13" key="2">
    <citation type="submission" date="2025-04" db="UniProtKB">
        <authorList>
            <consortium name="RefSeq"/>
        </authorList>
    </citation>
    <scope>IDENTIFICATION</scope>
    <source>
        <tissue evidence="12 13">Leaf</tissue>
    </source>
</reference>
<evidence type="ECO:0000256" key="5">
    <source>
        <dbReference type="ARBA" id="ARBA00022833"/>
    </source>
</evidence>
<name>A0A6P5E9U8_ANACO</name>
<protein>
    <submittedName>
        <fullName evidence="12 13">Transcription factor IIIA isoform X1</fullName>
    </submittedName>
</protein>
<evidence type="ECO:0000256" key="6">
    <source>
        <dbReference type="ARBA" id="ARBA00023015"/>
    </source>
</evidence>
<dbReference type="PROSITE" id="PS00028">
    <property type="entry name" value="ZINC_FINGER_C2H2_1"/>
    <property type="match status" value="7"/>
</dbReference>
<dbReference type="GO" id="GO:0080084">
    <property type="term" value="F:5S rDNA binding"/>
    <property type="evidence" value="ECO:0007669"/>
    <property type="project" value="TreeGrafter"/>
</dbReference>
<dbReference type="Pfam" id="PF00096">
    <property type="entry name" value="zf-C2H2"/>
    <property type="match status" value="4"/>
</dbReference>
<dbReference type="GO" id="GO:0008270">
    <property type="term" value="F:zinc ion binding"/>
    <property type="evidence" value="ECO:0007669"/>
    <property type="project" value="UniProtKB-KW"/>
</dbReference>
<feature type="domain" description="C2H2-type" evidence="10">
    <location>
        <begin position="135"/>
        <end position="165"/>
    </location>
</feature>
<keyword evidence="3" id="KW-0677">Repeat</keyword>
<dbReference type="GO" id="GO:0003700">
    <property type="term" value="F:DNA-binding transcription factor activity"/>
    <property type="evidence" value="ECO:0007669"/>
    <property type="project" value="TreeGrafter"/>
</dbReference>
<keyword evidence="7" id="KW-0804">Transcription</keyword>
<sequence length="403" mass="46628">MACLESDASEGEVESEGCAKKQPFFRDIRRYSCEFCGIIRSKKSLIRSHILAHHKDEYKGSQICEDSEENMARKDVSRSCEECGASFQKPAHLKQHMQSHSLERPFSCPVEDCRQSYRRKDHLTRHLHTHEGKLFACTIEGCDRRFNIKANMQRHVKERHEDGSPCENKKQYACKECGKTFKYASKLRKHEDSHVSTMEKVENFKSQRLWLLKSGAFCVKLDCVEVVCCEPGCFKTFTNAECLKAHVQFCHQHTQCEICGTKQMKRNIKRHKRKHEGVIVAERVQCSFKDCHLSFSNRSNLNKHIKACHEQLKPFVCRLSGCGQKFPYRHVRDNHEKSGSHVYLQGDFLEVDEQSQSRCKGGRKRKTLSVETLTRKRVAPPGEASCLDDGTEYMRWLLSGDTQ</sequence>
<keyword evidence="8" id="KW-0539">Nucleus</keyword>
<dbReference type="RefSeq" id="XP_020079776.1">
    <property type="nucleotide sequence ID" value="XM_020224187.1"/>
</dbReference>
<dbReference type="RefSeq" id="XP_020079777.1">
    <property type="nucleotide sequence ID" value="XM_020224188.1"/>
</dbReference>
<dbReference type="GeneID" id="109703540"/>
<feature type="domain" description="C2H2-type" evidence="10">
    <location>
        <begin position="172"/>
        <end position="199"/>
    </location>
</feature>
<dbReference type="Proteomes" id="UP000515123">
    <property type="component" value="Linkage group 25"/>
</dbReference>
<dbReference type="InterPro" id="IPR051061">
    <property type="entry name" value="Zinc_finger_trans_reg"/>
</dbReference>
<evidence type="ECO:0000256" key="7">
    <source>
        <dbReference type="ARBA" id="ARBA00023163"/>
    </source>
</evidence>
<dbReference type="RefSeq" id="XP_020079779.1">
    <property type="nucleotide sequence ID" value="XM_020224190.1"/>
</dbReference>
<dbReference type="InterPro" id="IPR036236">
    <property type="entry name" value="Znf_C2H2_sf"/>
</dbReference>
<evidence type="ECO:0000256" key="1">
    <source>
        <dbReference type="ARBA" id="ARBA00004123"/>
    </source>
</evidence>
<dbReference type="PANTHER" id="PTHR46179:SF13">
    <property type="entry name" value="C2H2-TYPE DOMAIN-CONTAINING PROTEIN"/>
    <property type="match status" value="1"/>
</dbReference>
<dbReference type="PROSITE" id="PS50157">
    <property type="entry name" value="ZINC_FINGER_C2H2_2"/>
    <property type="match status" value="5"/>
</dbReference>
<dbReference type="OrthoDB" id="427030at2759"/>
<dbReference type="PANTHER" id="PTHR46179">
    <property type="entry name" value="ZINC FINGER PROTEIN"/>
    <property type="match status" value="1"/>
</dbReference>
<dbReference type="AlphaFoldDB" id="A0A6P5E9U8"/>
<evidence type="ECO:0000313" key="14">
    <source>
        <dbReference type="RefSeq" id="XP_020079779.1"/>
    </source>
</evidence>